<dbReference type="InterPro" id="IPR000210">
    <property type="entry name" value="BTB/POZ_dom"/>
</dbReference>
<comment type="pathway">
    <text evidence="1">Protein modification; protein ubiquitination.</text>
</comment>
<gene>
    <name evidence="4" type="ORF">BAE44_0008317</name>
</gene>
<dbReference type="Pfam" id="PF24570">
    <property type="entry name" value="BACK_BPM_SPOP"/>
    <property type="match status" value="1"/>
</dbReference>
<keyword evidence="5" id="KW-1185">Reference proteome</keyword>
<evidence type="ECO:0000256" key="1">
    <source>
        <dbReference type="ARBA" id="ARBA00004906"/>
    </source>
</evidence>
<dbReference type="GO" id="GO:0016567">
    <property type="term" value="P:protein ubiquitination"/>
    <property type="evidence" value="ECO:0007669"/>
    <property type="project" value="InterPro"/>
</dbReference>
<dbReference type="PANTHER" id="PTHR26379:SF474">
    <property type="entry name" value="OS08G0228200 PROTEIN"/>
    <property type="match status" value="1"/>
</dbReference>
<feature type="domain" description="BTB" evidence="3">
    <location>
        <begin position="9"/>
        <end position="76"/>
    </location>
</feature>
<dbReference type="Gene3D" id="1.25.40.420">
    <property type="match status" value="1"/>
</dbReference>
<dbReference type="Pfam" id="PF00651">
    <property type="entry name" value="BTB"/>
    <property type="match status" value="1"/>
</dbReference>
<dbReference type="OrthoDB" id="686807at2759"/>
<evidence type="ECO:0000313" key="4">
    <source>
        <dbReference type="EMBL" id="OEL30664.1"/>
    </source>
</evidence>
<proteinExistence type="inferred from homology"/>
<dbReference type="AlphaFoldDB" id="A0A1E5VZV5"/>
<dbReference type="Proteomes" id="UP000095767">
    <property type="component" value="Unassembled WGS sequence"/>
</dbReference>
<dbReference type="PROSITE" id="PS50097">
    <property type="entry name" value="BTB"/>
    <property type="match status" value="1"/>
</dbReference>
<comment type="similarity">
    <text evidence="2">Belongs to the Tdpoz family.</text>
</comment>
<dbReference type="InterPro" id="IPR056423">
    <property type="entry name" value="BACK_BPM_SPOP"/>
</dbReference>
<dbReference type="Gene3D" id="3.30.710.10">
    <property type="entry name" value="Potassium Channel Kv1.1, Chain A"/>
    <property type="match status" value="1"/>
</dbReference>
<dbReference type="InterPro" id="IPR045005">
    <property type="entry name" value="BPM1-6"/>
</dbReference>
<comment type="caution">
    <text evidence="4">The sequence shown here is derived from an EMBL/GenBank/DDBJ whole genome shotgun (WGS) entry which is preliminary data.</text>
</comment>
<name>A0A1E5VZV5_9POAL</name>
<evidence type="ECO:0000313" key="5">
    <source>
        <dbReference type="Proteomes" id="UP000095767"/>
    </source>
</evidence>
<protein>
    <submittedName>
        <fullName evidence="4">BTB/POZ and MATH domain-containing protein 1</fullName>
    </submittedName>
</protein>
<dbReference type="SMART" id="SM00225">
    <property type="entry name" value="BTB"/>
    <property type="match status" value="1"/>
</dbReference>
<dbReference type="STRING" id="888268.A0A1E5VZV5"/>
<organism evidence="4 5">
    <name type="scientific">Dichanthelium oligosanthes</name>
    <dbReference type="NCBI Taxonomy" id="888268"/>
    <lineage>
        <taxon>Eukaryota</taxon>
        <taxon>Viridiplantae</taxon>
        <taxon>Streptophyta</taxon>
        <taxon>Embryophyta</taxon>
        <taxon>Tracheophyta</taxon>
        <taxon>Spermatophyta</taxon>
        <taxon>Magnoliopsida</taxon>
        <taxon>Liliopsida</taxon>
        <taxon>Poales</taxon>
        <taxon>Poaceae</taxon>
        <taxon>PACMAD clade</taxon>
        <taxon>Panicoideae</taxon>
        <taxon>Panicodae</taxon>
        <taxon>Paniceae</taxon>
        <taxon>Dichantheliinae</taxon>
        <taxon>Dichanthelium</taxon>
    </lineage>
</organism>
<accession>A0A1E5VZV5</accession>
<dbReference type="SUPFAM" id="SSF54695">
    <property type="entry name" value="POZ domain"/>
    <property type="match status" value="1"/>
</dbReference>
<evidence type="ECO:0000259" key="3">
    <source>
        <dbReference type="PROSITE" id="PS50097"/>
    </source>
</evidence>
<reference evidence="4 5" key="1">
    <citation type="submission" date="2016-09" db="EMBL/GenBank/DDBJ databases">
        <title>The draft genome of Dichanthelium oligosanthes: A C3 panicoid grass species.</title>
        <authorList>
            <person name="Studer A.J."/>
            <person name="Schnable J.C."/>
            <person name="Brutnell T.P."/>
        </authorList>
    </citation>
    <scope>NUCLEOTIDE SEQUENCE [LARGE SCALE GENOMIC DNA]</scope>
    <source>
        <strain evidence="5">cv. Kellogg 1175</strain>
        <tissue evidence="4">Leaf</tissue>
    </source>
</reference>
<dbReference type="EMBL" id="LWDX02025056">
    <property type="protein sequence ID" value="OEL30664.1"/>
    <property type="molecule type" value="Genomic_DNA"/>
</dbReference>
<sequence length="183" mass="20737">MLLETGEGADVTFKVEEEIFHAHKIVLGIRSPVFRAELYGLLGEQNREHITIEDMQPAIFKALLYFMYTDSLPEVDNLGGDESEEMVKHLLVAAHRYGVDRMKVMCESILAKRLDVKSVAATLALADQYHCSELRDSCIEFINSLNRTEDLQASQGYAHLKRACPDIIVYGRKEPNPTRHIVC</sequence>
<dbReference type="InterPro" id="IPR011333">
    <property type="entry name" value="SKP1/BTB/POZ_sf"/>
</dbReference>
<dbReference type="PANTHER" id="PTHR26379">
    <property type="entry name" value="BTB/POZ AND MATH DOMAIN-CONTAINING PROTEIN 1"/>
    <property type="match status" value="1"/>
</dbReference>
<evidence type="ECO:0000256" key="2">
    <source>
        <dbReference type="ARBA" id="ARBA00010846"/>
    </source>
</evidence>